<evidence type="ECO:0008006" key="3">
    <source>
        <dbReference type="Google" id="ProtNLM"/>
    </source>
</evidence>
<sequence length="82" mass="9498">MKNRLNITIDETLIDEAKRYAEKNNKSLSQIIEESLKKLVAQGPGKKPNILDLMKQLPKPKGNFKHDSSQTYYEERKGKYGF</sequence>
<name>A0A1M5FIU1_9BACT</name>
<reference evidence="1 2" key="1">
    <citation type="submission" date="2016-11" db="EMBL/GenBank/DDBJ databases">
        <authorList>
            <person name="Jaros S."/>
            <person name="Januszkiewicz K."/>
            <person name="Wedrychowicz H."/>
        </authorList>
    </citation>
    <scope>NUCLEOTIDE SEQUENCE [LARGE SCALE GENOMIC DNA]</scope>
    <source>
        <strain evidence="1 2">DSM 18119</strain>
    </source>
</reference>
<protein>
    <recommendedName>
        <fullName evidence="3">Ribbon-helix-helix protein, copG family</fullName>
    </recommendedName>
</protein>
<dbReference type="Pfam" id="PF19891">
    <property type="entry name" value="DUF6364"/>
    <property type="match status" value="1"/>
</dbReference>
<evidence type="ECO:0000313" key="1">
    <source>
        <dbReference type="EMBL" id="SHF91497.1"/>
    </source>
</evidence>
<dbReference type="Gene3D" id="1.10.1220.10">
    <property type="entry name" value="Met repressor-like"/>
    <property type="match status" value="1"/>
</dbReference>
<accession>A0A1M5FIU1</accession>
<dbReference type="AlphaFoldDB" id="A0A1M5FIU1"/>
<dbReference type="InterPro" id="IPR045944">
    <property type="entry name" value="DUF6364"/>
</dbReference>
<keyword evidence="2" id="KW-1185">Reference proteome</keyword>
<organism evidence="1 2">
    <name type="scientific">Flavisolibacter ginsengisoli DSM 18119</name>
    <dbReference type="NCBI Taxonomy" id="1121884"/>
    <lineage>
        <taxon>Bacteria</taxon>
        <taxon>Pseudomonadati</taxon>
        <taxon>Bacteroidota</taxon>
        <taxon>Chitinophagia</taxon>
        <taxon>Chitinophagales</taxon>
        <taxon>Chitinophagaceae</taxon>
        <taxon>Flavisolibacter</taxon>
    </lineage>
</organism>
<dbReference type="STRING" id="1121884.SAMN02745131_03845"/>
<evidence type="ECO:0000313" key="2">
    <source>
        <dbReference type="Proteomes" id="UP000184048"/>
    </source>
</evidence>
<dbReference type="InterPro" id="IPR013321">
    <property type="entry name" value="Arc_rbn_hlx_hlx"/>
</dbReference>
<dbReference type="RefSeq" id="WP_072836965.1">
    <property type="nucleotide sequence ID" value="NZ_FQUU01000023.1"/>
</dbReference>
<gene>
    <name evidence="1" type="ORF">SAMN02745131_03845</name>
</gene>
<dbReference type="EMBL" id="FQUU01000023">
    <property type="protein sequence ID" value="SHF91497.1"/>
    <property type="molecule type" value="Genomic_DNA"/>
</dbReference>
<proteinExistence type="predicted"/>
<dbReference type="GO" id="GO:0006355">
    <property type="term" value="P:regulation of DNA-templated transcription"/>
    <property type="evidence" value="ECO:0007669"/>
    <property type="project" value="InterPro"/>
</dbReference>
<dbReference type="Proteomes" id="UP000184048">
    <property type="component" value="Unassembled WGS sequence"/>
</dbReference>